<comment type="caution">
    <text evidence="3">The sequence shown here is derived from an EMBL/GenBank/DDBJ whole genome shotgun (WGS) entry which is preliminary data.</text>
</comment>
<evidence type="ECO:0000313" key="4">
    <source>
        <dbReference type="Proteomes" id="UP000612746"/>
    </source>
</evidence>
<dbReference type="SMART" id="SM00829">
    <property type="entry name" value="PKS_ER"/>
    <property type="match status" value="1"/>
</dbReference>
<dbReference type="Gene3D" id="3.40.50.720">
    <property type="entry name" value="NAD(P)-binding Rossmann-like Domain"/>
    <property type="match status" value="1"/>
</dbReference>
<protein>
    <recommendedName>
        <fullName evidence="2">Enoyl reductase (ER) domain-containing protein</fullName>
    </recommendedName>
</protein>
<reference evidence="3" key="1">
    <citation type="submission" date="2020-12" db="EMBL/GenBank/DDBJ databases">
        <title>Metabolic potential, ecology and presence of endohyphal bacteria is reflected in genomic diversity of Mucoromycotina.</title>
        <authorList>
            <person name="Muszewska A."/>
            <person name="Okrasinska A."/>
            <person name="Steczkiewicz K."/>
            <person name="Drgas O."/>
            <person name="Orlowska M."/>
            <person name="Perlinska-Lenart U."/>
            <person name="Aleksandrzak-Piekarczyk T."/>
            <person name="Szatraj K."/>
            <person name="Zielenkiewicz U."/>
            <person name="Pilsyk S."/>
            <person name="Malc E."/>
            <person name="Mieczkowski P."/>
            <person name="Kruszewska J.S."/>
            <person name="Biernat P."/>
            <person name="Pawlowska J."/>
        </authorList>
    </citation>
    <scope>NUCLEOTIDE SEQUENCE</scope>
    <source>
        <strain evidence="3">WA0000051536</strain>
    </source>
</reference>
<dbReference type="CDD" id="cd08252">
    <property type="entry name" value="AL_MDR"/>
    <property type="match status" value="1"/>
</dbReference>
<sequence length="338" mass="36316">MSNQAIVFAEAGPASVLKVGSIPRESPTGWDILVKNFAVSVNPVDTKVRSVNPGWSQSVRVLGYDAAGIVEEVGPKVTDLFKKGDHVWYAGLSTRNGSNSEFTLVDGRTVGKKPTSLDWTVAAAFPLVSLTAYELMIEKMAIQKGDPGNLLIVNAAGGVGSIALQLATKVLGIKNVVATASRTETIDWVKKLGATHVINHREPLGPQIEALGFPIKNVLLFFDPDAYIPQVIQFIQPFGKIGSILAPQKANFLTGHRKSITLYLESMFAKSEFGVDEASQGKILDEMADLVDAGLIQSIASEAYPYNVENLQNAHKKLEAGAVVGKIVLTVDENSFKQ</sequence>
<dbReference type="GO" id="GO:0016491">
    <property type="term" value="F:oxidoreductase activity"/>
    <property type="evidence" value="ECO:0007669"/>
    <property type="project" value="InterPro"/>
</dbReference>
<dbReference type="Gene3D" id="3.90.180.10">
    <property type="entry name" value="Medium-chain alcohol dehydrogenases, catalytic domain"/>
    <property type="match status" value="1"/>
</dbReference>
<proteinExistence type="predicted"/>
<evidence type="ECO:0000256" key="1">
    <source>
        <dbReference type="ARBA" id="ARBA00022857"/>
    </source>
</evidence>
<dbReference type="InterPro" id="IPR020843">
    <property type="entry name" value="ER"/>
</dbReference>
<dbReference type="InterPro" id="IPR036291">
    <property type="entry name" value="NAD(P)-bd_dom_sf"/>
</dbReference>
<keyword evidence="1" id="KW-0521">NADP</keyword>
<keyword evidence="4" id="KW-1185">Reference proteome</keyword>
<dbReference type="SUPFAM" id="SSF51735">
    <property type="entry name" value="NAD(P)-binding Rossmann-fold domains"/>
    <property type="match status" value="1"/>
</dbReference>
<evidence type="ECO:0000259" key="2">
    <source>
        <dbReference type="SMART" id="SM00829"/>
    </source>
</evidence>
<dbReference type="EMBL" id="JAEPRA010000007">
    <property type="protein sequence ID" value="KAG2182688.1"/>
    <property type="molecule type" value="Genomic_DNA"/>
</dbReference>
<dbReference type="GO" id="GO:0008270">
    <property type="term" value="F:zinc ion binding"/>
    <property type="evidence" value="ECO:0007669"/>
    <property type="project" value="InterPro"/>
</dbReference>
<dbReference type="InterPro" id="IPR014182">
    <property type="entry name" value="ADH_Zn_typ-1"/>
</dbReference>
<dbReference type="InterPro" id="IPR013154">
    <property type="entry name" value="ADH-like_N"/>
</dbReference>
<accession>A0A8H7PYQ0</accession>
<dbReference type="Pfam" id="PF08240">
    <property type="entry name" value="ADH_N"/>
    <property type="match status" value="1"/>
</dbReference>
<dbReference type="InterPro" id="IPR051603">
    <property type="entry name" value="Zinc-ADH_QOR/CCCR"/>
</dbReference>
<dbReference type="AlphaFoldDB" id="A0A8H7PYQ0"/>
<dbReference type="SUPFAM" id="SSF50129">
    <property type="entry name" value="GroES-like"/>
    <property type="match status" value="1"/>
</dbReference>
<feature type="domain" description="Enoyl reductase (ER)" evidence="2">
    <location>
        <begin position="12"/>
        <end position="329"/>
    </location>
</feature>
<dbReference type="Proteomes" id="UP000612746">
    <property type="component" value="Unassembled WGS sequence"/>
</dbReference>
<dbReference type="InterPro" id="IPR011032">
    <property type="entry name" value="GroES-like_sf"/>
</dbReference>
<organism evidence="3 4">
    <name type="scientific">Umbelopsis vinacea</name>
    <dbReference type="NCBI Taxonomy" id="44442"/>
    <lineage>
        <taxon>Eukaryota</taxon>
        <taxon>Fungi</taxon>
        <taxon>Fungi incertae sedis</taxon>
        <taxon>Mucoromycota</taxon>
        <taxon>Mucoromycotina</taxon>
        <taxon>Umbelopsidomycetes</taxon>
        <taxon>Umbelopsidales</taxon>
        <taxon>Umbelopsidaceae</taxon>
        <taxon>Umbelopsis</taxon>
    </lineage>
</organism>
<name>A0A8H7PYQ0_9FUNG</name>
<gene>
    <name evidence="3" type="ORF">INT44_005668</name>
</gene>
<dbReference type="OrthoDB" id="201656at2759"/>
<dbReference type="PANTHER" id="PTHR44154:SF1">
    <property type="entry name" value="QUINONE OXIDOREDUCTASE"/>
    <property type="match status" value="1"/>
</dbReference>
<evidence type="ECO:0000313" key="3">
    <source>
        <dbReference type="EMBL" id="KAG2182688.1"/>
    </source>
</evidence>
<dbReference type="NCBIfam" id="TIGR02817">
    <property type="entry name" value="adh_fam_1"/>
    <property type="match status" value="1"/>
</dbReference>
<dbReference type="Pfam" id="PF13602">
    <property type="entry name" value="ADH_zinc_N_2"/>
    <property type="match status" value="1"/>
</dbReference>
<dbReference type="PANTHER" id="PTHR44154">
    <property type="entry name" value="QUINONE OXIDOREDUCTASE"/>
    <property type="match status" value="1"/>
</dbReference>